<feature type="region of interest" description="Disordered" evidence="1">
    <location>
        <begin position="35"/>
        <end position="58"/>
    </location>
</feature>
<sequence length="852" mass="95956">MGNKSSKSSSLRQGGVSSIYSKSYDKSLQNNDEAENLQLPHNVSNKTENTDQSGNKYIHKNFPFETAPISSSGSNLVYPQFGKREIGQVYQRKIGTNMTHSTSKDSSKSDQYSQNFGKRSTSFLNSSISANKQNSKIDNNLVTISKFNKTQIDNDQLVSLDDLGTIKPILEDSNRNRLSDFFFSSSSYLNSISSFSSAYRFVDLKPSISLNDKDLFFIAETLKDSLASELSTIHTTQDTLIKKSLVLSKNFETAHSNVIRMNNQAQTELEKLSTINKIGKQAEKTYEYMQEIFHDLERLESLLPPEMQLMEGDTQSQNKHARLVEAFSVRKYNNSGRKKQIELLHHNVIGKCANYLNEKYKNLEMHNETKNSFTNNLNTSPNYAKFSTISHSNYPSYYENRHPSIGSSFLDIDADSSLARNIYTNNLMSLNSNIPNKLIDKETVPLARKENSSNDSNKKFQLKISESRDSIQGFLPASSSNLSITKPNIIASGSTNYLTHINKSHSNNADYHSTRTKIDSPDLLNKHKKNLSLKVSSLDNLFCEEKGPLTSVSHNTSDESHIPTSPVASNLHFNAPKIDLHSDNLYPQTFPKLQNLEITPNIPVSSTNITKDEPIEPELLKKHSFTFNSKPVNSLSDDTNNSNLASYESPQSIPVSNSEISFSFKSGTGSVPSSIMTSPNKSNRIKARVGRPGLNNIKKNTKTGKYSQPIEVQNTGKLQEFPSLQENNEMHDFSQNERYDSKYSVGATLLLESLRKISKSDKLSPDLSISPNTYSNICNRYSTRPVSFSFSREDFKNEIPENISYSNPQLSNGQNHEYTDREELNRSRSNSKSSYVSFNHNQPPIFLRKTTR</sequence>
<feature type="compositionally biased region" description="Polar residues" evidence="1">
    <location>
        <begin position="668"/>
        <end position="682"/>
    </location>
</feature>
<dbReference type="Proteomes" id="UP000187283">
    <property type="component" value="Unassembled WGS sequence"/>
</dbReference>
<evidence type="ECO:0000256" key="1">
    <source>
        <dbReference type="SAM" id="MobiDB-lite"/>
    </source>
</evidence>
<dbReference type="EMBL" id="LSSN01000843">
    <property type="protein sequence ID" value="OMJ22088.1"/>
    <property type="molecule type" value="Genomic_DNA"/>
</dbReference>
<gene>
    <name evidence="2" type="ORF">AYI70_g3089</name>
</gene>
<feature type="region of interest" description="Disordered" evidence="1">
    <location>
        <begin position="630"/>
        <end position="654"/>
    </location>
</feature>
<accession>A0A1R1Y5C0</accession>
<evidence type="ECO:0008006" key="4">
    <source>
        <dbReference type="Google" id="ProtNLM"/>
    </source>
</evidence>
<feature type="compositionally biased region" description="Polar residues" evidence="1">
    <location>
        <begin position="803"/>
        <end position="816"/>
    </location>
</feature>
<proteinExistence type="predicted"/>
<feature type="compositionally biased region" description="Basic and acidic residues" evidence="1">
    <location>
        <begin position="817"/>
        <end position="826"/>
    </location>
</feature>
<dbReference type="OrthoDB" id="10035640at2759"/>
<evidence type="ECO:0000313" key="2">
    <source>
        <dbReference type="EMBL" id="OMJ22088.1"/>
    </source>
</evidence>
<feature type="region of interest" description="Disordered" evidence="1">
    <location>
        <begin position="668"/>
        <end position="688"/>
    </location>
</feature>
<feature type="region of interest" description="Disordered" evidence="1">
    <location>
        <begin position="800"/>
        <end position="840"/>
    </location>
</feature>
<protein>
    <recommendedName>
        <fullName evidence="4">BLOC-1-related complex subunit 5</fullName>
    </recommendedName>
</protein>
<feature type="region of interest" description="Disordered" evidence="1">
    <location>
        <begin position="97"/>
        <end position="116"/>
    </location>
</feature>
<dbReference type="AlphaFoldDB" id="A0A1R1Y5C0"/>
<evidence type="ECO:0000313" key="3">
    <source>
        <dbReference type="Proteomes" id="UP000187283"/>
    </source>
</evidence>
<organism evidence="2 3">
    <name type="scientific">Smittium culicis</name>
    <dbReference type="NCBI Taxonomy" id="133412"/>
    <lineage>
        <taxon>Eukaryota</taxon>
        <taxon>Fungi</taxon>
        <taxon>Fungi incertae sedis</taxon>
        <taxon>Zoopagomycota</taxon>
        <taxon>Kickxellomycotina</taxon>
        <taxon>Harpellomycetes</taxon>
        <taxon>Harpellales</taxon>
        <taxon>Legeriomycetaceae</taxon>
        <taxon>Smittium</taxon>
    </lineage>
</organism>
<feature type="compositionally biased region" description="Polar residues" evidence="1">
    <location>
        <begin position="39"/>
        <end position="55"/>
    </location>
</feature>
<feature type="compositionally biased region" description="Low complexity" evidence="1">
    <location>
        <begin position="633"/>
        <end position="646"/>
    </location>
</feature>
<name>A0A1R1Y5C0_9FUNG</name>
<reference evidence="2 3" key="1">
    <citation type="submission" date="2017-01" db="EMBL/GenBank/DDBJ databases">
        <authorList>
            <person name="Mah S.A."/>
            <person name="Swanson W.J."/>
            <person name="Moy G.W."/>
            <person name="Vacquier V.D."/>
        </authorList>
    </citation>
    <scope>NUCLEOTIDE SEQUENCE [LARGE SCALE GENOMIC DNA]</scope>
    <source>
        <strain evidence="2 3">GSMNP</strain>
    </source>
</reference>
<keyword evidence="3" id="KW-1185">Reference proteome</keyword>
<comment type="caution">
    <text evidence="2">The sequence shown here is derived from an EMBL/GenBank/DDBJ whole genome shotgun (WGS) entry which is preliminary data.</text>
</comment>